<dbReference type="InterPro" id="IPR036097">
    <property type="entry name" value="HisK_dim/P_sf"/>
</dbReference>
<dbReference type="InterPro" id="IPR005467">
    <property type="entry name" value="His_kinase_dom"/>
</dbReference>
<keyword evidence="5" id="KW-0418">Kinase</keyword>
<accession>A0A5C6RHT6</accession>
<dbReference type="InterPro" id="IPR013656">
    <property type="entry name" value="PAS_4"/>
</dbReference>
<feature type="domain" description="PAC" evidence="8">
    <location>
        <begin position="774"/>
        <end position="827"/>
    </location>
</feature>
<feature type="domain" description="PAC" evidence="8">
    <location>
        <begin position="899"/>
        <end position="951"/>
    </location>
</feature>
<keyword evidence="3" id="KW-0597">Phosphoprotein</keyword>
<keyword evidence="10" id="KW-1185">Reference proteome</keyword>
<dbReference type="PANTHER" id="PTHR43304">
    <property type="entry name" value="PHYTOCHROME-LIKE PROTEIN CPH1"/>
    <property type="match status" value="1"/>
</dbReference>
<feature type="domain" description="PAS" evidence="7">
    <location>
        <begin position="698"/>
        <end position="770"/>
    </location>
</feature>
<dbReference type="InterPro" id="IPR001610">
    <property type="entry name" value="PAC"/>
</dbReference>
<dbReference type="Pfam" id="PF08448">
    <property type="entry name" value="PAS_4"/>
    <property type="match status" value="2"/>
</dbReference>
<dbReference type="EMBL" id="VOOR01000073">
    <property type="protein sequence ID" value="TXB60604.1"/>
    <property type="molecule type" value="Genomic_DNA"/>
</dbReference>
<dbReference type="Gene3D" id="1.10.287.130">
    <property type="match status" value="1"/>
</dbReference>
<dbReference type="InterPro" id="IPR013655">
    <property type="entry name" value="PAS_fold_3"/>
</dbReference>
<feature type="domain" description="PAS" evidence="7">
    <location>
        <begin position="437"/>
        <end position="510"/>
    </location>
</feature>
<evidence type="ECO:0000256" key="3">
    <source>
        <dbReference type="ARBA" id="ARBA00022553"/>
    </source>
</evidence>
<proteinExistence type="predicted"/>
<dbReference type="InterPro" id="IPR000014">
    <property type="entry name" value="PAS"/>
</dbReference>
<comment type="catalytic activity">
    <reaction evidence="1">
        <text>ATP + protein L-histidine = ADP + protein N-phospho-L-histidine.</text>
        <dbReference type="EC" id="2.7.13.3"/>
    </reaction>
</comment>
<dbReference type="Pfam" id="PF13426">
    <property type="entry name" value="PAS_9"/>
    <property type="match status" value="2"/>
</dbReference>
<dbReference type="InterPro" id="IPR035965">
    <property type="entry name" value="PAS-like_dom_sf"/>
</dbReference>
<name>A0A5C6RHT6_9BACT</name>
<dbReference type="Proteomes" id="UP000321580">
    <property type="component" value="Unassembled WGS sequence"/>
</dbReference>
<dbReference type="InterPro" id="IPR052162">
    <property type="entry name" value="Sensor_kinase/Photoreceptor"/>
</dbReference>
<dbReference type="SMART" id="SM00086">
    <property type="entry name" value="PAC"/>
    <property type="match status" value="5"/>
</dbReference>
<keyword evidence="4" id="KW-0808">Transferase</keyword>
<dbReference type="SUPFAM" id="SSF47384">
    <property type="entry name" value="Homodimeric domain of signal transducing histidine kinase"/>
    <property type="match status" value="1"/>
</dbReference>
<dbReference type="CDD" id="cd00130">
    <property type="entry name" value="PAS"/>
    <property type="match status" value="5"/>
</dbReference>
<dbReference type="InterPro" id="IPR003594">
    <property type="entry name" value="HATPase_dom"/>
</dbReference>
<evidence type="ECO:0000259" key="7">
    <source>
        <dbReference type="PROSITE" id="PS50112"/>
    </source>
</evidence>
<protein>
    <recommendedName>
        <fullName evidence="2">histidine kinase</fullName>
        <ecNumber evidence="2">2.7.13.3</ecNumber>
    </recommendedName>
</protein>
<dbReference type="InterPro" id="IPR036890">
    <property type="entry name" value="HATPase_C_sf"/>
</dbReference>
<dbReference type="Gene3D" id="3.30.565.10">
    <property type="entry name" value="Histidine kinase-like ATPase, C-terminal domain"/>
    <property type="match status" value="1"/>
</dbReference>
<dbReference type="Gene3D" id="3.30.450.20">
    <property type="entry name" value="PAS domain"/>
    <property type="match status" value="7"/>
</dbReference>
<evidence type="ECO:0000256" key="2">
    <source>
        <dbReference type="ARBA" id="ARBA00012438"/>
    </source>
</evidence>
<evidence type="ECO:0000259" key="6">
    <source>
        <dbReference type="PROSITE" id="PS50109"/>
    </source>
</evidence>
<sequence length="1268" mass="144841">MNIDIPENATSDQLRVLLEVMLLLSQPGSVREKLQLSFEKIGMLPCCYGLYLFSCPPQAAAGAGPTVLIHQWGKALLKPELQETFLAEPEPGHFIALTAEAVGEAPQGTFYASSVPVASEARTLLLADWSSERDFSVSLLSPFVQALGGMLSQEKAAEELAVQRDYLQAVIDHLPGLVFCKDYEGRFTLVNKRVAEIYGAPPGELLGKTDLDFNPFPAEVDRYLAEDQKVIREKETVWLPEDYIITPSGQRIDLQTVKVPIQRPGQQQADVLGIAIDVSYWRGIEAREQRQRLQYENFIHHASEGIYYVACEPPIPCDLPPEEQTLLYYERARFEHCNESMARMYHLDSAESLIGMRIMDLHKGSGFDHNWEVTLRFFESGMRIWGFETCEQLPDGTTAWFANHTVGIVEGGLLVGIWGGQLDITAQKKIELSLLHKQAELELVLEGARVATWEWDIPEEAARFNDYFAIMLGYQLEELPVSPQGFNRELVHPHDLSGFIRAAQEYINYGKEDEVFEYEIRLKKKDGGYKWLLARGRPVGWEGKGRPTRGRGIFIDIDERKQTELRLKRQQEMLTLVSESTEVAFWEWTPGEPLAHLSATFFKVLGHEKPQSGWLDLSAFIAMLHPDDRNAFEAYVLERLKTPEKGFEAEVRIQQLSGRFLWVYCRGELYHLEGQERIAGLIINIDERKRAELNLVRSQERTNLILDAAELGLWEWNPTTGHCFFSAHWAGMLGYEQHELAPRLETFWELVHPDDRLGFAPQLNDHLEGKIPYFEVELRMRNRSGDWVWVYDQGRIVRYNREGEPTLLAGVHININERKQAERDLAEREAFFRSLYEDSPLGIFICDADGLILQANNRAYQVLGYPRDKLAGTLLESLGTEPGIMDGVKQAQEQTHQVYKVERPLQHKSGRVIWANLMFSLLLDSDGDMRYIICSVEDITARVKAEEELRSSRQLKRAIIEALPDLKFRIDRSGHFVSYFTTVSESLSLLMQPDDFLGKKLEEVLPPYLASGLRQNLERALSSHKVQAFEYPLLMSDGLKHYEARVNAINEEEVIVVIRDITDLKNMERDLKQKLEELAANNDMLTKYVESNAQLENFAHTVSHDLREPVRTMNSFARLLQARYREKLDDDAHAYLDFISESASHMNKQIEDLLEFARLTNSESPGYEEVDLNRLIEVIRRALRGLIADKGAVIDLPETSLPVVLGNPTKLGQLFQNLISNGIKFHKPGVPPVVSLRYEELPDRWRFEVSDNGIGIPQEQQGQVFLLF</sequence>
<organism evidence="9 10">
    <name type="scientific">Phaeodactylibacter luteus</name>
    <dbReference type="NCBI Taxonomy" id="1564516"/>
    <lineage>
        <taxon>Bacteria</taxon>
        <taxon>Pseudomonadati</taxon>
        <taxon>Bacteroidota</taxon>
        <taxon>Saprospiria</taxon>
        <taxon>Saprospirales</taxon>
        <taxon>Haliscomenobacteraceae</taxon>
        <taxon>Phaeodactylibacter</taxon>
    </lineage>
</organism>
<dbReference type="OrthoDB" id="9759607at2"/>
<evidence type="ECO:0000313" key="9">
    <source>
        <dbReference type="EMBL" id="TXB60604.1"/>
    </source>
</evidence>
<dbReference type="SUPFAM" id="SSF55874">
    <property type="entry name" value="ATPase domain of HSP90 chaperone/DNA topoisomerase II/histidine kinase"/>
    <property type="match status" value="1"/>
</dbReference>
<evidence type="ECO:0000313" key="10">
    <source>
        <dbReference type="Proteomes" id="UP000321580"/>
    </source>
</evidence>
<dbReference type="SMART" id="SM00091">
    <property type="entry name" value="PAS"/>
    <property type="match status" value="6"/>
</dbReference>
<evidence type="ECO:0000256" key="1">
    <source>
        <dbReference type="ARBA" id="ARBA00000085"/>
    </source>
</evidence>
<dbReference type="InterPro" id="IPR003661">
    <property type="entry name" value="HisK_dim/P_dom"/>
</dbReference>
<evidence type="ECO:0000259" key="8">
    <source>
        <dbReference type="PROSITE" id="PS50113"/>
    </source>
</evidence>
<dbReference type="PANTHER" id="PTHR43304:SF1">
    <property type="entry name" value="PAC DOMAIN-CONTAINING PROTEIN"/>
    <property type="match status" value="1"/>
</dbReference>
<feature type="domain" description="PAS" evidence="7">
    <location>
        <begin position="163"/>
        <end position="211"/>
    </location>
</feature>
<evidence type="ECO:0000256" key="5">
    <source>
        <dbReference type="ARBA" id="ARBA00022777"/>
    </source>
</evidence>
<dbReference type="SMART" id="SM00388">
    <property type="entry name" value="HisKA"/>
    <property type="match status" value="1"/>
</dbReference>
<gene>
    <name evidence="9" type="ORF">FRY97_20260</name>
</gene>
<dbReference type="GO" id="GO:0000155">
    <property type="term" value="F:phosphorelay sensor kinase activity"/>
    <property type="evidence" value="ECO:0007669"/>
    <property type="project" value="InterPro"/>
</dbReference>
<dbReference type="PROSITE" id="PS50112">
    <property type="entry name" value="PAS"/>
    <property type="match status" value="4"/>
</dbReference>
<dbReference type="Pfam" id="PF08447">
    <property type="entry name" value="PAS_3"/>
    <property type="match status" value="2"/>
</dbReference>
<feature type="domain" description="PAC" evidence="8">
    <location>
        <begin position="516"/>
        <end position="569"/>
    </location>
</feature>
<dbReference type="AlphaFoldDB" id="A0A5C6RHT6"/>
<dbReference type="NCBIfam" id="TIGR00229">
    <property type="entry name" value="sensory_box"/>
    <property type="match status" value="5"/>
</dbReference>
<dbReference type="InterPro" id="IPR000700">
    <property type="entry name" value="PAS-assoc_C"/>
</dbReference>
<evidence type="ECO:0000256" key="4">
    <source>
        <dbReference type="ARBA" id="ARBA00022679"/>
    </source>
</evidence>
<dbReference type="CDD" id="cd00082">
    <property type="entry name" value="HisKA"/>
    <property type="match status" value="1"/>
</dbReference>
<feature type="domain" description="Histidine kinase" evidence="6">
    <location>
        <begin position="1101"/>
        <end position="1268"/>
    </location>
</feature>
<reference evidence="9 10" key="1">
    <citation type="submission" date="2019-08" db="EMBL/GenBank/DDBJ databases">
        <title>Genome of Phaeodactylibacter luteus.</title>
        <authorList>
            <person name="Bowman J.P."/>
        </authorList>
    </citation>
    <scope>NUCLEOTIDE SEQUENCE [LARGE SCALE GENOMIC DNA]</scope>
    <source>
        <strain evidence="9 10">KCTC 42180</strain>
    </source>
</reference>
<dbReference type="PROSITE" id="PS50109">
    <property type="entry name" value="HIS_KIN"/>
    <property type="match status" value="1"/>
</dbReference>
<dbReference type="Pfam" id="PF00512">
    <property type="entry name" value="HisKA"/>
    <property type="match status" value="1"/>
</dbReference>
<dbReference type="SUPFAM" id="SSF55785">
    <property type="entry name" value="PYP-like sensor domain (PAS domain)"/>
    <property type="match status" value="7"/>
</dbReference>
<dbReference type="PROSITE" id="PS50113">
    <property type="entry name" value="PAC"/>
    <property type="match status" value="3"/>
</dbReference>
<dbReference type="EC" id="2.7.13.3" evidence="2"/>
<feature type="domain" description="PAS" evidence="7">
    <location>
        <begin position="828"/>
        <end position="872"/>
    </location>
</feature>
<dbReference type="Pfam" id="PF02518">
    <property type="entry name" value="HATPase_c"/>
    <property type="match status" value="1"/>
</dbReference>
<comment type="caution">
    <text evidence="9">The sequence shown here is derived from an EMBL/GenBank/DDBJ whole genome shotgun (WGS) entry which is preliminary data.</text>
</comment>